<organism evidence="4">
    <name type="scientific">Magallana gigas</name>
    <name type="common">Pacific oyster</name>
    <name type="synonym">Crassostrea gigas</name>
    <dbReference type="NCBI Taxonomy" id="29159"/>
    <lineage>
        <taxon>Eukaryota</taxon>
        <taxon>Metazoa</taxon>
        <taxon>Spiralia</taxon>
        <taxon>Lophotrochozoa</taxon>
        <taxon>Mollusca</taxon>
        <taxon>Bivalvia</taxon>
        <taxon>Autobranchia</taxon>
        <taxon>Pteriomorphia</taxon>
        <taxon>Ostreida</taxon>
        <taxon>Ostreoidea</taxon>
        <taxon>Ostreidae</taxon>
        <taxon>Magallana</taxon>
    </lineage>
</organism>
<dbReference type="InParanoid" id="K1R7L0"/>
<dbReference type="InterPro" id="IPR027370">
    <property type="entry name" value="Znf-RING_euk"/>
</dbReference>
<keyword evidence="1" id="KW-0479">Metal-binding</keyword>
<dbReference type="PANTHER" id="PTHR25462">
    <property type="entry name" value="BONUS, ISOFORM C-RELATED"/>
    <property type="match status" value="1"/>
</dbReference>
<dbReference type="PANTHER" id="PTHR25462:SF296">
    <property type="entry name" value="MEIOTIC P26, ISOFORM F"/>
    <property type="match status" value="1"/>
</dbReference>
<sequence length="353" mass="40318">MSYQDLITCSICLESFTKPRFLPCLHTYCEECLSHYISTAYDKEKNGFSCPNCRMFNKVEVSEKISPKMAAVKFPINHMIMTLLDQEDKECNGVSCYSCSKRERKAYGKFWCYSCSAALCEACGEFHTSLPILANHRIAPLQEVNDVNGVTSPANDACEIRTKMEVPLSDDEEACCASNEMVRDMKSNDTCDKIKENLVNEAQILIDQFDLKINHCTKEYESLETTAGIRKKEIQEFSNRIINHAEKLKTNFDQKLAETKSKKMTEILNRKKEIANMRVMLSNSERILNEVDEKCSKVQMLTLIPKISKLRDESNAKLEDMKQNPISQNIEVTIDKTIEDIANVDTFGKLNET</sequence>
<gene>
    <name evidence="4" type="ORF">CGI_10028403</name>
</gene>
<dbReference type="PROSITE" id="PS00518">
    <property type="entry name" value="ZF_RING_1"/>
    <property type="match status" value="1"/>
</dbReference>
<evidence type="ECO:0000256" key="2">
    <source>
        <dbReference type="ARBA" id="ARBA00022771"/>
    </source>
</evidence>
<evidence type="ECO:0000256" key="3">
    <source>
        <dbReference type="ARBA" id="ARBA00022833"/>
    </source>
</evidence>
<dbReference type="InterPro" id="IPR047153">
    <property type="entry name" value="TRIM45/56/19-like"/>
</dbReference>
<evidence type="ECO:0000256" key="1">
    <source>
        <dbReference type="ARBA" id="ARBA00022723"/>
    </source>
</evidence>
<dbReference type="InterPro" id="IPR013083">
    <property type="entry name" value="Znf_RING/FYVE/PHD"/>
</dbReference>
<name>K1R7L0_MAGGI</name>
<dbReference type="PROSITE" id="PS50119">
    <property type="entry name" value="ZF_BBOX"/>
    <property type="match status" value="1"/>
</dbReference>
<dbReference type="InterPro" id="IPR017907">
    <property type="entry name" value="Znf_RING_CS"/>
</dbReference>
<dbReference type="PROSITE" id="PS50089">
    <property type="entry name" value="ZF_RING_2"/>
    <property type="match status" value="1"/>
</dbReference>
<dbReference type="SUPFAM" id="SSF57850">
    <property type="entry name" value="RING/U-box"/>
    <property type="match status" value="1"/>
</dbReference>
<reference evidence="4" key="1">
    <citation type="journal article" date="2012" name="Nature">
        <title>The oyster genome reveals stress adaptation and complexity of shell formation.</title>
        <authorList>
            <person name="Zhang G."/>
            <person name="Fang X."/>
            <person name="Guo X."/>
            <person name="Li L."/>
            <person name="Luo R."/>
            <person name="Xu F."/>
            <person name="Yang P."/>
            <person name="Zhang L."/>
            <person name="Wang X."/>
            <person name="Qi H."/>
            <person name="Xiong Z."/>
            <person name="Que H."/>
            <person name="Xie Y."/>
            <person name="Holland P.W."/>
            <person name="Paps J."/>
            <person name="Zhu Y."/>
            <person name="Wu F."/>
            <person name="Chen Y."/>
            <person name="Wang J."/>
            <person name="Peng C."/>
            <person name="Meng J."/>
            <person name="Yang L."/>
            <person name="Liu J."/>
            <person name="Wen B."/>
            <person name="Zhang N."/>
            <person name="Huang Z."/>
            <person name="Zhu Q."/>
            <person name="Feng Y."/>
            <person name="Mount A."/>
            <person name="Hedgecock D."/>
            <person name="Xu Z."/>
            <person name="Liu Y."/>
            <person name="Domazet-Loso T."/>
            <person name="Du Y."/>
            <person name="Sun X."/>
            <person name="Zhang S."/>
            <person name="Liu B."/>
            <person name="Cheng P."/>
            <person name="Jiang X."/>
            <person name="Li J."/>
            <person name="Fan D."/>
            <person name="Wang W."/>
            <person name="Fu W."/>
            <person name="Wang T."/>
            <person name="Wang B."/>
            <person name="Zhang J."/>
            <person name="Peng Z."/>
            <person name="Li Y."/>
            <person name="Li N."/>
            <person name="Wang J."/>
            <person name="Chen M."/>
            <person name="He Y."/>
            <person name="Tan F."/>
            <person name="Song X."/>
            <person name="Zheng Q."/>
            <person name="Huang R."/>
            <person name="Yang H."/>
            <person name="Du X."/>
            <person name="Chen L."/>
            <person name="Yang M."/>
            <person name="Gaffney P.M."/>
            <person name="Wang S."/>
            <person name="Luo L."/>
            <person name="She Z."/>
            <person name="Ming Y."/>
            <person name="Huang W."/>
            <person name="Zhang S."/>
            <person name="Huang B."/>
            <person name="Zhang Y."/>
            <person name="Qu T."/>
            <person name="Ni P."/>
            <person name="Miao G."/>
            <person name="Wang J."/>
            <person name="Wang Q."/>
            <person name="Steinberg C.E."/>
            <person name="Wang H."/>
            <person name="Li N."/>
            <person name="Qian L."/>
            <person name="Zhang G."/>
            <person name="Li Y."/>
            <person name="Yang H."/>
            <person name="Liu X."/>
            <person name="Wang J."/>
            <person name="Yin Y."/>
            <person name="Wang J."/>
        </authorList>
    </citation>
    <scope>NUCLEOTIDE SEQUENCE [LARGE SCALE GENOMIC DNA]</scope>
    <source>
        <strain evidence="4">05x7-T-G4-1.051#20</strain>
    </source>
</reference>
<dbReference type="Gene3D" id="4.10.830.40">
    <property type="match status" value="1"/>
</dbReference>
<dbReference type="GO" id="GO:0008270">
    <property type="term" value="F:zinc ion binding"/>
    <property type="evidence" value="ECO:0007669"/>
    <property type="project" value="UniProtKB-KW"/>
</dbReference>
<keyword evidence="3" id="KW-0862">Zinc</keyword>
<dbReference type="SMART" id="SM00184">
    <property type="entry name" value="RING"/>
    <property type="match status" value="1"/>
</dbReference>
<keyword evidence="2" id="KW-0863">Zinc-finger</keyword>
<dbReference type="AlphaFoldDB" id="K1R7L0"/>
<proteinExistence type="predicted"/>
<dbReference type="Gene3D" id="3.30.40.10">
    <property type="entry name" value="Zinc/RING finger domain, C3HC4 (zinc finger)"/>
    <property type="match status" value="1"/>
</dbReference>
<protein>
    <submittedName>
        <fullName evidence="4">Tripartite motif-containing protein 2</fullName>
    </submittedName>
</protein>
<evidence type="ECO:0000313" key="4">
    <source>
        <dbReference type="EMBL" id="EKC37165.1"/>
    </source>
</evidence>
<dbReference type="EMBL" id="JH823235">
    <property type="protein sequence ID" value="EKC37165.1"/>
    <property type="molecule type" value="Genomic_DNA"/>
</dbReference>
<accession>K1R7L0</accession>
<dbReference type="InterPro" id="IPR000315">
    <property type="entry name" value="Znf_B-box"/>
</dbReference>
<dbReference type="Pfam" id="PF13445">
    <property type="entry name" value="zf-RING_UBOX"/>
    <property type="match status" value="1"/>
</dbReference>
<dbReference type="InterPro" id="IPR001841">
    <property type="entry name" value="Znf_RING"/>
</dbReference>
<dbReference type="HOGENOM" id="CLU_064161_0_0_1"/>